<organism evidence="2 3">
    <name type="scientific">Leishmania martiniquensis</name>
    <dbReference type="NCBI Taxonomy" id="1580590"/>
    <lineage>
        <taxon>Eukaryota</taxon>
        <taxon>Discoba</taxon>
        <taxon>Euglenozoa</taxon>
        <taxon>Kinetoplastea</taxon>
        <taxon>Metakinetoplastina</taxon>
        <taxon>Trypanosomatida</taxon>
        <taxon>Trypanosomatidae</taxon>
        <taxon>Leishmaniinae</taxon>
        <taxon>Leishmania</taxon>
    </lineage>
</organism>
<feature type="compositionally biased region" description="Basic residues" evidence="1">
    <location>
        <begin position="504"/>
        <end position="527"/>
    </location>
</feature>
<feature type="compositionally biased region" description="Basic and acidic residues" evidence="1">
    <location>
        <begin position="33"/>
        <end position="45"/>
    </location>
</feature>
<protein>
    <submittedName>
        <fullName evidence="2">Uncharacterized protein</fullName>
    </submittedName>
</protein>
<proteinExistence type="predicted"/>
<feature type="region of interest" description="Disordered" evidence="1">
    <location>
        <begin position="369"/>
        <end position="436"/>
    </location>
</feature>
<dbReference type="AlphaFoldDB" id="A0A836H413"/>
<comment type="caution">
    <text evidence="2">The sequence shown here is derived from an EMBL/GenBank/DDBJ whole genome shotgun (WGS) entry which is preliminary data.</text>
</comment>
<reference evidence="3" key="2">
    <citation type="journal article" date="2021" name="Sci. Data">
        <title>Chromosome-scale genome sequencing, assembly and annotation of six genomes from subfamily Leishmaniinae.</title>
        <authorList>
            <person name="Almutairi H."/>
            <person name="Urbaniak M.D."/>
            <person name="Bates M.D."/>
            <person name="Jariyapan N."/>
            <person name="Kwakye-Nuako G."/>
            <person name="Thomaz Soccol V."/>
            <person name="Al-Salem W.S."/>
            <person name="Dillon R.J."/>
            <person name="Bates P.A."/>
            <person name="Gatherer D."/>
        </authorList>
    </citation>
    <scope>NUCLEOTIDE SEQUENCE [LARGE SCALE GENOMIC DNA]</scope>
</reference>
<dbReference type="KEGG" id="lmat:92512898"/>
<name>A0A836H413_9TRYP</name>
<feature type="region of interest" description="Disordered" evidence="1">
    <location>
        <begin position="177"/>
        <end position="233"/>
    </location>
</feature>
<dbReference type="RefSeq" id="XP_067175761.1">
    <property type="nucleotide sequence ID" value="XM_067320386.1"/>
</dbReference>
<gene>
    <name evidence="2" type="ORF">LSCM1_02814</name>
</gene>
<feature type="region of interest" description="Disordered" evidence="1">
    <location>
        <begin position="671"/>
        <end position="695"/>
    </location>
</feature>
<feature type="compositionally biased region" description="Low complexity" evidence="1">
    <location>
        <begin position="577"/>
        <end position="588"/>
    </location>
</feature>
<feature type="compositionally biased region" description="Gly residues" evidence="1">
    <location>
        <begin position="603"/>
        <end position="614"/>
    </location>
</feature>
<accession>A0A836H413</accession>
<evidence type="ECO:0000313" key="3">
    <source>
        <dbReference type="Proteomes" id="UP000673552"/>
    </source>
</evidence>
<sequence length="817" mass="86176">MAMAIAEALHINNRSNSGFSRITLGNHSILPEARRSAASPEERGGIDVTNSVSAPPSTVVAGARSSQGPLTYLLVTRTLANKKRCASGNAPSLMMLQRCATTAVGQKMSPQLALSASHVFNSWPSASPEDQPIDPGTQESVTARARRSQSPKLHNSVMFSQLNLCVAPEGCDAGVLAPQSSGHNARRSGGDRRPPSTADNVPSAVGAMQREMPQPRHARLSRTSGSEDSSAGDFYGVWSIDDEKVEDVLSRRPSGSNRDRMFPSFMTYFYARTRGTMREEARKPSVSAQPSETPCKAAAEEGVIGSRRNSVDSSNALPRRSSFFGAGARIGGGVNGNVFRTGTTSFSTAMVRVLHGDFDQRDASLDSRLLDSDHLPKPGLTSKEHKGLRRPRPASSGRTVAPGSAANGHAAGMETVGRSRASSGRPVDGSVRHRPSGNAILSIFGGVSSGNVRGSFSVTRSLSSDQVHGLVPVPSQQTLVRGWRLLSFREQDDTPLSNVEHVPHNGKPKKKRRKGKKVRSHEKRGRPRPAAEKGHEGNGAGSGAPTGRDALKERDPRGSAARMGQERNATRSSAEVGGPTAAGAAPAERPAEGTRGWPSCPGGYAGASPEGGGARSRVEASCQLLGRQQAALHNHILQPQSPRRGVIPTTAGKQMRILPFRTPILTVPVNCGTRSARQSPHSAAKSASAAGSAHVPQLSTAGVQYAERKANGGSTGSPDRFEKFKEPPSASPSATVRRVTVRSGKPKVWVPNGLKGAPRSSGSGDERRLGLAPPTQGRRTVSPPKGRLPTSTHGDISAREGEPPLHFSPPREGLPPL</sequence>
<feature type="region of interest" description="Disordered" evidence="1">
    <location>
        <begin position="33"/>
        <end position="60"/>
    </location>
</feature>
<evidence type="ECO:0000256" key="1">
    <source>
        <dbReference type="SAM" id="MobiDB-lite"/>
    </source>
</evidence>
<evidence type="ECO:0000313" key="2">
    <source>
        <dbReference type="EMBL" id="KAG5469588.1"/>
    </source>
</evidence>
<dbReference type="EMBL" id="JAFEUZ010000033">
    <property type="protein sequence ID" value="KAG5469588.1"/>
    <property type="molecule type" value="Genomic_DNA"/>
</dbReference>
<dbReference type="OrthoDB" id="266418at2759"/>
<feature type="compositionally biased region" description="Polar residues" evidence="1">
    <location>
        <begin position="672"/>
        <end position="681"/>
    </location>
</feature>
<keyword evidence="3" id="KW-1185">Reference proteome</keyword>
<feature type="compositionally biased region" description="Low complexity" evidence="1">
    <location>
        <begin position="682"/>
        <end position="693"/>
    </location>
</feature>
<dbReference type="GeneID" id="92512898"/>
<feature type="region of interest" description="Disordered" evidence="1">
    <location>
        <begin position="495"/>
        <end position="615"/>
    </location>
</feature>
<feature type="region of interest" description="Disordered" evidence="1">
    <location>
        <begin position="709"/>
        <end position="817"/>
    </location>
</feature>
<feature type="region of interest" description="Disordered" evidence="1">
    <location>
        <begin position="123"/>
        <end position="152"/>
    </location>
</feature>
<dbReference type="Proteomes" id="UP000673552">
    <property type="component" value="Unassembled WGS sequence"/>
</dbReference>
<reference evidence="3" key="1">
    <citation type="journal article" date="2021" name="Microbiol. Resour. Announc.">
        <title>LGAAP: Leishmaniinae Genome Assembly and Annotation Pipeline.</title>
        <authorList>
            <person name="Almutairi H."/>
            <person name="Urbaniak M.D."/>
            <person name="Bates M.D."/>
            <person name="Jariyapan N."/>
            <person name="Kwakye-Nuako G."/>
            <person name="Thomaz-Soccol V."/>
            <person name="Al-Salem W.S."/>
            <person name="Dillon R.J."/>
            <person name="Bates P.A."/>
            <person name="Gatherer D."/>
        </authorList>
    </citation>
    <scope>NUCLEOTIDE SEQUENCE [LARGE SCALE GENOMIC DNA]</scope>
</reference>